<reference evidence="2" key="1">
    <citation type="submission" date="2023-12" db="EMBL/GenBank/DDBJ databases">
        <title>Genome assembly of Anisodus tanguticus.</title>
        <authorList>
            <person name="Wang Y.-J."/>
        </authorList>
    </citation>
    <scope>NUCLEOTIDE SEQUENCE</scope>
    <source>
        <strain evidence="2">KB-2021</strain>
        <tissue evidence="2">Leaf</tissue>
    </source>
</reference>
<dbReference type="PANTHER" id="PTHR48449">
    <property type="entry name" value="DUF1985 DOMAIN-CONTAINING PROTEIN"/>
    <property type="match status" value="1"/>
</dbReference>
<dbReference type="EMBL" id="JAVYJV010000023">
    <property type="protein sequence ID" value="KAK4339179.1"/>
    <property type="molecule type" value="Genomic_DNA"/>
</dbReference>
<gene>
    <name evidence="2" type="ORF">RND71_040641</name>
</gene>
<dbReference type="Proteomes" id="UP001291623">
    <property type="component" value="Unassembled WGS sequence"/>
</dbReference>
<evidence type="ECO:0000313" key="3">
    <source>
        <dbReference type="Proteomes" id="UP001291623"/>
    </source>
</evidence>
<comment type="caution">
    <text evidence="2">The sequence shown here is derived from an EMBL/GenBank/DDBJ whole genome shotgun (WGS) entry which is preliminary data.</text>
</comment>
<name>A0AAE1QSL2_9SOLA</name>
<dbReference type="PANTHER" id="PTHR48449:SF1">
    <property type="entry name" value="DUF1985 DOMAIN-CONTAINING PROTEIN"/>
    <property type="match status" value="1"/>
</dbReference>
<dbReference type="AlphaFoldDB" id="A0AAE1QSL2"/>
<keyword evidence="3" id="KW-1185">Reference proteome</keyword>
<accession>A0AAE1QSL2</accession>
<feature type="domain" description="DUF1985" evidence="1">
    <location>
        <begin position="2"/>
        <end position="70"/>
    </location>
</feature>
<sequence>MVSGAKLHFGLGELALITGLKCKGGTSITVKSMSNQLVKKYFKSSTNVTWSQVEQCFKKKCWKFDANAVKNVFPSEDERLLLDLEGLAFEPVLESSQSQRISDGFFCTQAPKADMG</sequence>
<organism evidence="2 3">
    <name type="scientific">Anisodus tanguticus</name>
    <dbReference type="NCBI Taxonomy" id="243964"/>
    <lineage>
        <taxon>Eukaryota</taxon>
        <taxon>Viridiplantae</taxon>
        <taxon>Streptophyta</taxon>
        <taxon>Embryophyta</taxon>
        <taxon>Tracheophyta</taxon>
        <taxon>Spermatophyta</taxon>
        <taxon>Magnoliopsida</taxon>
        <taxon>eudicotyledons</taxon>
        <taxon>Gunneridae</taxon>
        <taxon>Pentapetalae</taxon>
        <taxon>asterids</taxon>
        <taxon>lamiids</taxon>
        <taxon>Solanales</taxon>
        <taxon>Solanaceae</taxon>
        <taxon>Solanoideae</taxon>
        <taxon>Hyoscyameae</taxon>
        <taxon>Anisodus</taxon>
    </lineage>
</organism>
<proteinExistence type="predicted"/>
<protein>
    <recommendedName>
        <fullName evidence="1">DUF1985 domain-containing protein</fullName>
    </recommendedName>
</protein>
<dbReference type="Pfam" id="PF09331">
    <property type="entry name" value="DUF1985"/>
    <property type="match status" value="1"/>
</dbReference>
<evidence type="ECO:0000313" key="2">
    <source>
        <dbReference type="EMBL" id="KAK4339179.1"/>
    </source>
</evidence>
<dbReference type="InterPro" id="IPR015410">
    <property type="entry name" value="DUF1985"/>
</dbReference>
<evidence type="ECO:0000259" key="1">
    <source>
        <dbReference type="Pfam" id="PF09331"/>
    </source>
</evidence>